<keyword evidence="2" id="KW-1185">Reference proteome</keyword>
<gene>
    <name evidence="1" type="ORF">J2Z44_000664</name>
</gene>
<reference evidence="1 2" key="1">
    <citation type="submission" date="2021-03" db="EMBL/GenBank/DDBJ databases">
        <title>Genomic Encyclopedia of Type Strains, Phase IV (KMG-IV): sequencing the most valuable type-strain genomes for metagenomic binning, comparative biology and taxonomic classification.</title>
        <authorList>
            <person name="Goeker M."/>
        </authorList>
    </citation>
    <scope>NUCLEOTIDE SEQUENCE [LARGE SCALE GENOMIC DNA]</scope>
    <source>
        <strain evidence="1 2">DSM 28650</strain>
    </source>
</reference>
<evidence type="ECO:0000313" key="1">
    <source>
        <dbReference type="EMBL" id="MBP2020880.1"/>
    </source>
</evidence>
<sequence>MRKVDYKELRRDLLNKVKASGITLLAIVVENANEDQLLSLAEDYHIDISNYIISY</sequence>
<organism evidence="1 2">
    <name type="scientific">Clostridium punense</name>
    <dbReference type="NCBI Taxonomy" id="1054297"/>
    <lineage>
        <taxon>Bacteria</taxon>
        <taxon>Bacillati</taxon>
        <taxon>Bacillota</taxon>
        <taxon>Clostridia</taxon>
        <taxon>Eubacteriales</taxon>
        <taxon>Clostridiaceae</taxon>
        <taxon>Clostridium</taxon>
    </lineage>
</organism>
<protein>
    <submittedName>
        <fullName evidence="1">Uncharacterized protein</fullName>
    </submittedName>
</protein>
<evidence type="ECO:0000313" key="2">
    <source>
        <dbReference type="Proteomes" id="UP001519308"/>
    </source>
</evidence>
<comment type="caution">
    <text evidence="1">The sequence shown here is derived from an EMBL/GenBank/DDBJ whole genome shotgun (WGS) entry which is preliminary data.</text>
</comment>
<dbReference type="EMBL" id="JAGGLL010000004">
    <property type="protein sequence ID" value="MBP2020880.1"/>
    <property type="molecule type" value="Genomic_DNA"/>
</dbReference>
<proteinExistence type="predicted"/>
<dbReference type="RefSeq" id="WP_021285591.1">
    <property type="nucleotide sequence ID" value="NZ_JAGGLL010000004.1"/>
</dbReference>
<name>A0ABS4K0U2_9CLOT</name>
<dbReference type="Proteomes" id="UP001519308">
    <property type="component" value="Unassembled WGS sequence"/>
</dbReference>
<accession>A0ABS4K0U2</accession>